<protein>
    <submittedName>
        <fullName evidence="1">Uncharacterized protein</fullName>
    </submittedName>
</protein>
<reference evidence="1" key="1">
    <citation type="submission" date="2021-05" db="EMBL/GenBank/DDBJ databases">
        <authorList>
            <person name="Pan Q."/>
            <person name="Jouanno E."/>
            <person name="Zahm M."/>
            <person name="Klopp C."/>
            <person name="Cabau C."/>
            <person name="Louis A."/>
            <person name="Berthelot C."/>
            <person name="Parey E."/>
            <person name="Roest Crollius H."/>
            <person name="Montfort J."/>
            <person name="Robinson-Rechavi M."/>
            <person name="Bouchez O."/>
            <person name="Lampietro C."/>
            <person name="Lopez Roques C."/>
            <person name="Donnadieu C."/>
            <person name="Postlethwait J."/>
            <person name="Bobe J."/>
            <person name="Dillon D."/>
            <person name="Chandos A."/>
            <person name="von Hippel F."/>
            <person name="Guiguen Y."/>
        </authorList>
    </citation>
    <scope>NUCLEOTIDE SEQUENCE</scope>
    <source>
        <strain evidence="1">YG-Jan2019</strain>
    </source>
</reference>
<gene>
    <name evidence="1" type="ORF">DPEC_G00262920</name>
</gene>
<evidence type="ECO:0000313" key="1">
    <source>
        <dbReference type="EMBL" id="KAJ7994150.1"/>
    </source>
</evidence>
<dbReference type="EMBL" id="CM055750">
    <property type="protein sequence ID" value="KAJ7994150.1"/>
    <property type="molecule type" value="Genomic_DNA"/>
</dbReference>
<comment type="caution">
    <text evidence="1">The sequence shown here is derived from an EMBL/GenBank/DDBJ whole genome shotgun (WGS) entry which is preliminary data.</text>
</comment>
<name>A0ACC2FS03_DALPE</name>
<keyword evidence="2" id="KW-1185">Reference proteome</keyword>
<evidence type="ECO:0000313" key="2">
    <source>
        <dbReference type="Proteomes" id="UP001157502"/>
    </source>
</evidence>
<accession>A0ACC2FS03</accession>
<organism evidence="1 2">
    <name type="scientific">Dallia pectoralis</name>
    <name type="common">Alaska blackfish</name>
    <dbReference type="NCBI Taxonomy" id="75939"/>
    <lineage>
        <taxon>Eukaryota</taxon>
        <taxon>Metazoa</taxon>
        <taxon>Chordata</taxon>
        <taxon>Craniata</taxon>
        <taxon>Vertebrata</taxon>
        <taxon>Euteleostomi</taxon>
        <taxon>Actinopterygii</taxon>
        <taxon>Neopterygii</taxon>
        <taxon>Teleostei</taxon>
        <taxon>Protacanthopterygii</taxon>
        <taxon>Esociformes</taxon>
        <taxon>Umbridae</taxon>
        <taxon>Dallia</taxon>
    </lineage>
</organism>
<dbReference type="Proteomes" id="UP001157502">
    <property type="component" value="Chromosome 23"/>
</dbReference>
<proteinExistence type="predicted"/>
<sequence length="73" mass="8208">MQRLLGSFLVGSLEQSRESGHWNVNFSMMGEHFCRACSHITRQAGMGVDTCSVHMGAYSEQRKNFKLGILVML</sequence>